<sequence>MAIAKSIMARLLLTVGMIALAAQAAPVVPDDLSADQLSMVVDAAITRLAGRDTWWTDQKNKHSFENAVQVFTCTPDDTKWIWPAMEEAHGLLKRVFDSGELKVAGVQWGDGSVANYKTDPENPTGFWPEYLDAMVAEINVHYNTTITIKREYYDDSNLVIAAVADGRDVDMSEPYYYISGFHDNTPRIEALHSSCVTAGTQGNFITKAGSGITTMSQLYQAIDTGALKDVGFIAAGNAQSVSSILPPTTFKKIGITNDTQLADQVANGQIIAGYVSEGHPPQPERFNDLIPTGIVTPRVVLFRKDEPTCAGTETNDSGMVAGLVVLALAVLLLVGTLAIFIYRERRGVPVFPPLSKQEHYDVTTNEMHNMESNRH</sequence>
<protein>
    <recommendedName>
        <fullName evidence="4">Solute-binding protein family 3/N-terminal domain-containing protein</fullName>
    </recommendedName>
</protein>
<feature type="transmembrane region" description="Helical" evidence="1">
    <location>
        <begin position="319"/>
        <end position="342"/>
    </location>
</feature>
<feature type="signal peptide" evidence="2">
    <location>
        <begin position="1"/>
        <end position="24"/>
    </location>
</feature>
<accession>A0A7S0MTZ9</accession>
<keyword evidence="1" id="KW-0472">Membrane</keyword>
<evidence type="ECO:0000313" key="3">
    <source>
        <dbReference type="EMBL" id="CAD8651266.1"/>
    </source>
</evidence>
<feature type="chain" id="PRO_5030909423" description="Solute-binding protein family 3/N-terminal domain-containing protein" evidence="2">
    <location>
        <begin position="25"/>
        <end position="375"/>
    </location>
</feature>
<name>A0A7S0MTZ9_9CHLO</name>
<dbReference type="EMBL" id="HBFA01003781">
    <property type="protein sequence ID" value="CAD8651266.1"/>
    <property type="molecule type" value="Transcribed_RNA"/>
</dbReference>
<dbReference type="AlphaFoldDB" id="A0A7S0MTZ9"/>
<evidence type="ECO:0000256" key="1">
    <source>
        <dbReference type="SAM" id="Phobius"/>
    </source>
</evidence>
<keyword evidence="1" id="KW-1133">Transmembrane helix</keyword>
<reference evidence="3" key="1">
    <citation type="submission" date="2021-01" db="EMBL/GenBank/DDBJ databases">
        <authorList>
            <person name="Corre E."/>
            <person name="Pelletier E."/>
            <person name="Niang G."/>
            <person name="Scheremetjew M."/>
            <person name="Finn R."/>
            <person name="Kale V."/>
            <person name="Holt S."/>
            <person name="Cochrane G."/>
            <person name="Meng A."/>
            <person name="Brown T."/>
            <person name="Cohen L."/>
        </authorList>
    </citation>
    <scope>NUCLEOTIDE SEQUENCE</scope>
    <source>
        <strain evidence="3">CCMP722</strain>
    </source>
</reference>
<gene>
    <name evidence="3" type="ORF">POBO1169_LOCUS1907</name>
</gene>
<proteinExistence type="predicted"/>
<keyword evidence="1" id="KW-0812">Transmembrane</keyword>
<keyword evidence="2" id="KW-0732">Signal</keyword>
<organism evidence="3">
    <name type="scientific">Pyramimonas obovata</name>
    <dbReference type="NCBI Taxonomy" id="1411642"/>
    <lineage>
        <taxon>Eukaryota</taxon>
        <taxon>Viridiplantae</taxon>
        <taxon>Chlorophyta</taxon>
        <taxon>Pyramimonadophyceae</taxon>
        <taxon>Pyramimonadales</taxon>
        <taxon>Pyramimonadaceae</taxon>
        <taxon>Pyramimonas</taxon>
        <taxon>Pyramimonas incertae sedis</taxon>
    </lineage>
</organism>
<evidence type="ECO:0008006" key="4">
    <source>
        <dbReference type="Google" id="ProtNLM"/>
    </source>
</evidence>
<evidence type="ECO:0000256" key="2">
    <source>
        <dbReference type="SAM" id="SignalP"/>
    </source>
</evidence>